<dbReference type="PROSITE" id="PS50089">
    <property type="entry name" value="ZF_RING_2"/>
    <property type="match status" value="1"/>
</dbReference>
<organism evidence="10 11">
    <name type="scientific">Trapa natans</name>
    <name type="common">Water chestnut</name>
    <dbReference type="NCBI Taxonomy" id="22666"/>
    <lineage>
        <taxon>Eukaryota</taxon>
        <taxon>Viridiplantae</taxon>
        <taxon>Streptophyta</taxon>
        <taxon>Embryophyta</taxon>
        <taxon>Tracheophyta</taxon>
        <taxon>Spermatophyta</taxon>
        <taxon>Magnoliopsida</taxon>
        <taxon>eudicotyledons</taxon>
        <taxon>Gunneridae</taxon>
        <taxon>Pentapetalae</taxon>
        <taxon>rosids</taxon>
        <taxon>malvids</taxon>
        <taxon>Myrtales</taxon>
        <taxon>Lythraceae</taxon>
        <taxon>Trapa</taxon>
    </lineage>
</organism>
<keyword evidence="5 8" id="KW-0863">Zinc-finger</keyword>
<name>A0AAN7LVD1_TRANT</name>
<comment type="pathway">
    <text evidence="2">Protein modification; protein ubiquitination.</text>
</comment>
<evidence type="ECO:0000256" key="4">
    <source>
        <dbReference type="ARBA" id="ARBA00022723"/>
    </source>
</evidence>
<evidence type="ECO:0000256" key="6">
    <source>
        <dbReference type="ARBA" id="ARBA00022786"/>
    </source>
</evidence>
<dbReference type="InterPro" id="IPR001841">
    <property type="entry name" value="Znf_RING"/>
</dbReference>
<evidence type="ECO:0000256" key="2">
    <source>
        <dbReference type="ARBA" id="ARBA00004906"/>
    </source>
</evidence>
<dbReference type="EMBL" id="JAXQNO010000008">
    <property type="protein sequence ID" value="KAK4793541.1"/>
    <property type="molecule type" value="Genomic_DNA"/>
</dbReference>
<dbReference type="Gene3D" id="3.30.40.10">
    <property type="entry name" value="Zinc/RING finger domain, C3HC4 (zinc finger)"/>
    <property type="match status" value="1"/>
</dbReference>
<dbReference type="SUPFAM" id="SSF57850">
    <property type="entry name" value="RING/U-box"/>
    <property type="match status" value="1"/>
</dbReference>
<dbReference type="PANTHER" id="PTHR15710:SF243">
    <property type="entry name" value="E3 UBIQUITIN-PROTEIN LIGASE PRAJA-2 ISOFORM X1"/>
    <property type="match status" value="1"/>
</dbReference>
<proteinExistence type="predicted"/>
<evidence type="ECO:0000259" key="9">
    <source>
        <dbReference type="PROSITE" id="PS50089"/>
    </source>
</evidence>
<keyword evidence="4" id="KW-0479">Metal-binding</keyword>
<comment type="caution">
    <text evidence="10">The sequence shown here is derived from an EMBL/GenBank/DDBJ whole genome shotgun (WGS) entry which is preliminary data.</text>
</comment>
<keyword evidence="6" id="KW-0833">Ubl conjugation pathway</keyword>
<feature type="domain" description="RING-type" evidence="9">
    <location>
        <begin position="219"/>
        <end position="273"/>
    </location>
</feature>
<accession>A0AAN7LVD1</accession>
<protein>
    <recommendedName>
        <fullName evidence="3">RING-type E3 ubiquitin transferase</fullName>
        <ecNumber evidence="3">2.3.2.27</ecNumber>
    </recommendedName>
</protein>
<dbReference type="GO" id="GO:0005737">
    <property type="term" value="C:cytoplasm"/>
    <property type="evidence" value="ECO:0007669"/>
    <property type="project" value="TreeGrafter"/>
</dbReference>
<dbReference type="GO" id="GO:0016567">
    <property type="term" value="P:protein ubiquitination"/>
    <property type="evidence" value="ECO:0007669"/>
    <property type="project" value="TreeGrafter"/>
</dbReference>
<dbReference type="SMART" id="SM00184">
    <property type="entry name" value="RING"/>
    <property type="match status" value="1"/>
</dbReference>
<dbReference type="AlphaFoldDB" id="A0AAN7LVD1"/>
<dbReference type="InterPro" id="IPR013083">
    <property type="entry name" value="Znf_RING/FYVE/PHD"/>
</dbReference>
<evidence type="ECO:0000256" key="3">
    <source>
        <dbReference type="ARBA" id="ARBA00012483"/>
    </source>
</evidence>
<evidence type="ECO:0000313" key="11">
    <source>
        <dbReference type="Proteomes" id="UP001346149"/>
    </source>
</evidence>
<sequence>MSFHVFEILAGILPGRIPELPSSSASWEVEVMDEDEDEDEDEDDGLILFTILYHDYTTMPVINGPTQETADWHNYCQLITQDFIKRTASKHFHRSQLMGSPTSAEVKSALTSLAATLVPEVWVEETVEHLVHLASLLGTRLSNLCEQPLTTALPRVVDVTISTITVVKPTEASHPLLVDYFQQLEADARGIANAKVYQQANLSASSIKPTNQIDVDDCCPICTEEYSSTAVNDKDCGTGGEVQDIVIMPCSHKYHSRCIFKWLRIKNVCPLCRFRLNDDYEVFVIRPIEIFDLTL</sequence>
<dbReference type="Proteomes" id="UP001346149">
    <property type="component" value="Unassembled WGS sequence"/>
</dbReference>
<dbReference type="GO" id="GO:0008270">
    <property type="term" value="F:zinc ion binding"/>
    <property type="evidence" value="ECO:0007669"/>
    <property type="project" value="UniProtKB-KW"/>
</dbReference>
<dbReference type="EC" id="2.3.2.27" evidence="3"/>
<evidence type="ECO:0000256" key="1">
    <source>
        <dbReference type="ARBA" id="ARBA00000900"/>
    </source>
</evidence>
<evidence type="ECO:0000313" key="10">
    <source>
        <dbReference type="EMBL" id="KAK4793541.1"/>
    </source>
</evidence>
<evidence type="ECO:0000256" key="5">
    <source>
        <dbReference type="ARBA" id="ARBA00022771"/>
    </source>
</evidence>
<dbReference type="Pfam" id="PF12678">
    <property type="entry name" value="zf-rbx1"/>
    <property type="match status" value="1"/>
</dbReference>
<evidence type="ECO:0000256" key="7">
    <source>
        <dbReference type="ARBA" id="ARBA00022833"/>
    </source>
</evidence>
<keyword evidence="7" id="KW-0862">Zinc</keyword>
<keyword evidence="11" id="KW-1185">Reference proteome</keyword>
<reference evidence="10 11" key="1">
    <citation type="journal article" date="2023" name="Hortic Res">
        <title>Pangenome of water caltrop reveals structural variations and asymmetric subgenome divergence after allopolyploidization.</title>
        <authorList>
            <person name="Zhang X."/>
            <person name="Chen Y."/>
            <person name="Wang L."/>
            <person name="Yuan Y."/>
            <person name="Fang M."/>
            <person name="Shi L."/>
            <person name="Lu R."/>
            <person name="Comes H.P."/>
            <person name="Ma Y."/>
            <person name="Chen Y."/>
            <person name="Huang G."/>
            <person name="Zhou Y."/>
            <person name="Zheng Z."/>
            <person name="Qiu Y."/>
        </authorList>
    </citation>
    <scope>NUCLEOTIDE SEQUENCE [LARGE SCALE GENOMIC DNA]</scope>
    <source>
        <strain evidence="10">F231</strain>
    </source>
</reference>
<gene>
    <name evidence="10" type="ORF">SAY86_023976</name>
</gene>
<comment type="catalytic activity">
    <reaction evidence="1">
        <text>S-ubiquitinyl-[E2 ubiquitin-conjugating enzyme]-L-cysteine + [acceptor protein]-L-lysine = [E2 ubiquitin-conjugating enzyme]-L-cysteine + N(6)-ubiquitinyl-[acceptor protein]-L-lysine.</text>
        <dbReference type="EC" id="2.3.2.27"/>
    </reaction>
</comment>
<dbReference type="InterPro" id="IPR024766">
    <property type="entry name" value="Znf_RING_H2"/>
</dbReference>
<evidence type="ECO:0000256" key="8">
    <source>
        <dbReference type="PROSITE-ProRule" id="PRU00175"/>
    </source>
</evidence>
<dbReference type="GO" id="GO:0061630">
    <property type="term" value="F:ubiquitin protein ligase activity"/>
    <property type="evidence" value="ECO:0007669"/>
    <property type="project" value="UniProtKB-EC"/>
</dbReference>
<dbReference type="PANTHER" id="PTHR15710">
    <property type="entry name" value="E3 UBIQUITIN-PROTEIN LIGASE PRAJA"/>
    <property type="match status" value="1"/>
</dbReference>